<organism evidence="1 2">
    <name type="scientific">Polistes dominula</name>
    <name type="common">European paper wasp</name>
    <name type="synonym">Vespa dominula</name>
    <dbReference type="NCBI Taxonomy" id="743375"/>
    <lineage>
        <taxon>Eukaryota</taxon>
        <taxon>Metazoa</taxon>
        <taxon>Ecdysozoa</taxon>
        <taxon>Arthropoda</taxon>
        <taxon>Hexapoda</taxon>
        <taxon>Insecta</taxon>
        <taxon>Pterygota</taxon>
        <taxon>Neoptera</taxon>
        <taxon>Endopterygota</taxon>
        <taxon>Hymenoptera</taxon>
        <taxon>Apocrita</taxon>
        <taxon>Aculeata</taxon>
        <taxon>Vespoidea</taxon>
        <taxon>Vespidae</taxon>
        <taxon>Polistinae</taxon>
        <taxon>Polistini</taxon>
        <taxon>Polistes</taxon>
    </lineage>
</organism>
<name>A0ABM1INL3_POLDO</name>
<evidence type="ECO:0000313" key="1">
    <source>
        <dbReference type="Proteomes" id="UP000694924"/>
    </source>
</evidence>
<evidence type="ECO:0000313" key="2">
    <source>
        <dbReference type="RefSeq" id="XP_015181800.1"/>
    </source>
</evidence>
<keyword evidence="1" id="KW-1185">Reference proteome</keyword>
<accession>A0ABM1INL3</accession>
<proteinExistence type="predicted"/>
<dbReference type="RefSeq" id="XP_015181800.1">
    <property type="nucleotide sequence ID" value="XM_015326314.1"/>
</dbReference>
<dbReference type="GeneID" id="107069215"/>
<protein>
    <submittedName>
        <fullName evidence="2">Uncharacterized protein LOC107069215</fullName>
    </submittedName>
</protein>
<gene>
    <name evidence="2" type="primary">LOC107069215</name>
</gene>
<dbReference type="Proteomes" id="UP000694924">
    <property type="component" value="Unplaced"/>
</dbReference>
<reference evidence="2" key="1">
    <citation type="submission" date="2025-08" db="UniProtKB">
        <authorList>
            <consortium name="RefSeq"/>
        </authorList>
    </citation>
    <scope>IDENTIFICATION</scope>
    <source>
        <tissue evidence="2">Whole body</tissue>
    </source>
</reference>
<sequence>MNAENIDEVILRLHNDHNWKDIVNLASVIDNSKNYRLFWVLPTLDDLSWMTEIIKEYKILGIISIGCGCGLIEWLLQNFSGLNIIGIELDISWWRSKYAPPLFLENVIFINESKGNNYLVPKDHAVLFCYFNNGEAFCNYIANYEGNIIFVIGPAEDQERITDPLPFDEKFVKYNWKLLTKRPIMNFKNYIVVYTR</sequence>